<dbReference type="EMBL" id="VRTY01000009">
    <property type="protein sequence ID" value="TXK51295.1"/>
    <property type="molecule type" value="Genomic_DNA"/>
</dbReference>
<gene>
    <name evidence="1" type="ORF">FVR03_03545</name>
</gene>
<protein>
    <submittedName>
        <fullName evidence="1">Cysteine-rich CWC family protein</fullName>
    </submittedName>
</protein>
<dbReference type="InterPro" id="IPR032720">
    <property type="entry name" value="Cys_rich_CWC"/>
</dbReference>
<accession>A0A5C8KC00</accession>
<reference evidence="1 2" key="1">
    <citation type="submission" date="2019-08" db="EMBL/GenBank/DDBJ databases">
        <authorList>
            <person name="Shi S."/>
        </authorList>
    </citation>
    <scope>NUCLEOTIDE SEQUENCE [LARGE SCALE GENOMIC DNA]</scope>
    <source>
        <strain evidence="1 2">GY10130</strain>
    </source>
</reference>
<dbReference type="AlphaFoldDB" id="A0A5C8KC00"/>
<comment type="caution">
    <text evidence="1">The sequence shown here is derived from an EMBL/GenBank/DDBJ whole genome shotgun (WGS) entry which is preliminary data.</text>
</comment>
<dbReference type="RefSeq" id="WP_147920390.1">
    <property type="nucleotide sequence ID" value="NZ_VRTY01000009.1"/>
</dbReference>
<organism evidence="1 2">
    <name type="scientific">Pontibacter qinzhouensis</name>
    <dbReference type="NCBI Taxonomy" id="2603253"/>
    <lineage>
        <taxon>Bacteria</taxon>
        <taxon>Pseudomonadati</taxon>
        <taxon>Bacteroidota</taxon>
        <taxon>Cytophagia</taxon>
        <taxon>Cytophagales</taxon>
        <taxon>Hymenobacteraceae</taxon>
        <taxon>Pontibacter</taxon>
    </lineage>
</organism>
<name>A0A5C8KC00_9BACT</name>
<dbReference type="OrthoDB" id="9800168at2"/>
<evidence type="ECO:0000313" key="1">
    <source>
        <dbReference type="EMBL" id="TXK51295.1"/>
    </source>
</evidence>
<dbReference type="Proteomes" id="UP000321926">
    <property type="component" value="Unassembled WGS sequence"/>
</dbReference>
<proteinExistence type="predicted"/>
<sequence>MPNHEHKTCPRCQQPFECKVGSILLCQCSVVRLTEAERDYLHTRYSDCLCASCMKVLQTEFNVRQFENRLNRLMNQLRQ</sequence>
<keyword evidence="2" id="KW-1185">Reference proteome</keyword>
<evidence type="ECO:0000313" key="2">
    <source>
        <dbReference type="Proteomes" id="UP000321926"/>
    </source>
</evidence>
<dbReference type="Pfam" id="PF14375">
    <property type="entry name" value="Cys_rich_CWC"/>
    <property type="match status" value="1"/>
</dbReference>